<dbReference type="PANTHER" id="PTHR47611">
    <property type="entry name" value="HAT DIMERISATION DOMAIN, C-TERMINAL"/>
    <property type="match status" value="1"/>
</dbReference>
<gene>
    <name evidence="3" type="ORF">D9758_012857</name>
</gene>
<dbReference type="OrthoDB" id="3270175at2759"/>
<dbReference type="InterPro" id="IPR008906">
    <property type="entry name" value="HATC_C_dom"/>
</dbReference>
<dbReference type="InterPro" id="IPR012337">
    <property type="entry name" value="RNaseH-like_sf"/>
</dbReference>
<feature type="compositionally biased region" description="Polar residues" evidence="1">
    <location>
        <begin position="25"/>
        <end position="38"/>
    </location>
</feature>
<evidence type="ECO:0000256" key="1">
    <source>
        <dbReference type="SAM" id="MobiDB-lite"/>
    </source>
</evidence>
<feature type="domain" description="HAT C-terminal dimerisation" evidence="2">
    <location>
        <begin position="2"/>
        <end position="59"/>
    </location>
</feature>
<evidence type="ECO:0000313" key="3">
    <source>
        <dbReference type="EMBL" id="KAF5338252.1"/>
    </source>
</evidence>
<evidence type="ECO:0000259" key="2">
    <source>
        <dbReference type="Pfam" id="PF05699"/>
    </source>
</evidence>
<dbReference type="GO" id="GO:0046983">
    <property type="term" value="F:protein dimerization activity"/>
    <property type="evidence" value="ECO:0007669"/>
    <property type="project" value="InterPro"/>
</dbReference>
<accession>A0A8H5CAI1</accession>
<dbReference type="SUPFAM" id="SSF53098">
    <property type="entry name" value="Ribonuclease H-like"/>
    <property type="match status" value="1"/>
</dbReference>
<feature type="compositionally biased region" description="Acidic residues" evidence="1">
    <location>
        <begin position="88"/>
        <end position="104"/>
    </location>
</feature>
<organism evidence="3 4">
    <name type="scientific">Tetrapyrgos nigripes</name>
    <dbReference type="NCBI Taxonomy" id="182062"/>
    <lineage>
        <taxon>Eukaryota</taxon>
        <taxon>Fungi</taxon>
        <taxon>Dikarya</taxon>
        <taxon>Basidiomycota</taxon>
        <taxon>Agaricomycotina</taxon>
        <taxon>Agaricomycetes</taxon>
        <taxon>Agaricomycetidae</taxon>
        <taxon>Agaricales</taxon>
        <taxon>Marasmiineae</taxon>
        <taxon>Marasmiaceae</taxon>
        <taxon>Tetrapyrgos</taxon>
    </lineage>
</organism>
<dbReference type="Pfam" id="PF05699">
    <property type="entry name" value="Dimer_Tnp_hAT"/>
    <property type="match status" value="1"/>
</dbReference>
<feature type="region of interest" description="Disordered" evidence="1">
    <location>
        <begin position="88"/>
        <end position="111"/>
    </location>
</feature>
<evidence type="ECO:0000313" key="4">
    <source>
        <dbReference type="Proteomes" id="UP000559256"/>
    </source>
</evidence>
<feature type="region of interest" description="Disordered" evidence="1">
    <location>
        <begin position="25"/>
        <end position="45"/>
    </location>
</feature>
<comment type="caution">
    <text evidence="3">The sequence shown here is derived from an EMBL/GenBank/DDBJ whole genome shotgun (WGS) entry which is preliminary data.</text>
</comment>
<dbReference type="AlphaFoldDB" id="A0A8H5CAI1"/>
<dbReference type="EMBL" id="JAACJM010000198">
    <property type="protein sequence ID" value="KAF5338252.1"/>
    <property type="molecule type" value="Genomic_DNA"/>
</dbReference>
<name>A0A8H5CAI1_9AGAR</name>
<dbReference type="Proteomes" id="UP000559256">
    <property type="component" value="Unassembled WGS sequence"/>
</dbReference>
<reference evidence="3 4" key="1">
    <citation type="journal article" date="2020" name="ISME J.">
        <title>Uncovering the hidden diversity of litter-decomposition mechanisms in mushroom-forming fungi.</title>
        <authorList>
            <person name="Floudas D."/>
            <person name="Bentzer J."/>
            <person name="Ahren D."/>
            <person name="Johansson T."/>
            <person name="Persson P."/>
            <person name="Tunlid A."/>
        </authorList>
    </citation>
    <scope>NUCLEOTIDE SEQUENCE [LARGE SCALE GENOMIC DNA]</scope>
    <source>
        <strain evidence="3 4">CBS 291.85</strain>
    </source>
</reference>
<protein>
    <recommendedName>
        <fullName evidence="2">HAT C-terminal dimerisation domain-containing protein</fullName>
    </recommendedName>
</protein>
<keyword evidence="4" id="KW-1185">Reference proteome</keyword>
<sequence>MFQQHQDTYPTLARIARDYLAIQGSGTPSERTFSSAGLTDTKRRNRLKPEMFDALQILKAAYRNGHISADQQAAEHITDLRKTLEDYYFGDEEAADDSETEDEGTSPQMME</sequence>
<dbReference type="PANTHER" id="PTHR47611:SF1">
    <property type="entry name" value="CCHC-TYPE DOMAIN-CONTAINING PROTEIN"/>
    <property type="match status" value="1"/>
</dbReference>
<proteinExistence type="predicted"/>